<dbReference type="SUPFAM" id="SSF82866">
    <property type="entry name" value="Multidrug efflux transporter AcrB transmembrane domain"/>
    <property type="match status" value="1"/>
</dbReference>
<dbReference type="InterPro" id="IPR001036">
    <property type="entry name" value="Acrflvin-R"/>
</dbReference>
<dbReference type="AlphaFoldDB" id="I0JIY3"/>
<dbReference type="GO" id="GO:0005886">
    <property type="term" value="C:plasma membrane"/>
    <property type="evidence" value="ECO:0007669"/>
    <property type="project" value="TreeGrafter"/>
</dbReference>
<reference evidence="2 3" key="1">
    <citation type="journal article" date="2013" name="Environ. Microbiol.">
        <title>Chloride and organic osmolytes: a hybrid strategy to cope with elevated salinities by the moderately halophilic, chloride-dependent bacterium Halobacillus halophilus.</title>
        <authorList>
            <person name="Saum S.H."/>
            <person name="Pfeiffer F."/>
            <person name="Palm P."/>
            <person name="Rampp M."/>
            <person name="Schuster S.C."/>
            <person name="Muller V."/>
            <person name="Oesterhelt D."/>
        </authorList>
    </citation>
    <scope>NUCLEOTIDE SEQUENCE [LARGE SCALE GENOMIC DNA]</scope>
    <source>
        <strain evidence="3">ATCC 35676 / DSM 2266 / JCM 20832 / KCTC 3685 / LMG 17431 / NBRC 102448 / NCIMB 2269</strain>
    </source>
</reference>
<feature type="transmembrane region" description="Helical" evidence="1">
    <location>
        <begin position="28"/>
        <end position="51"/>
    </location>
</feature>
<keyword evidence="1" id="KW-0472">Membrane</keyword>
<dbReference type="STRING" id="866895.HBHAL_1736"/>
<dbReference type="PANTHER" id="PTHR32063">
    <property type="match status" value="1"/>
</dbReference>
<dbReference type="KEGG" id="hhd:HBHAL_1736"/>
<dbReference type="Gene3D" id="1.20.1640.10">
    <property type="entry name" value="Multidrug efflux transporter AcrB transmembrane domain"/>
    <property type="match status" value="1"/>
</dbReference>
<gene>
    <name evidence="2" type="ordered locus">HBHAL_1736</name>
</gene>
<name>I0JIY3_HALH3</name>
<dbReference type="PATRIC" id="fig|866895.3.peg.734"/>
<sequence>MTSLTTAGGMLPLATGSAGNYQAPMATFIISGLLFATVISLVLIPAVYRLFSKTERKEHKDMETSPINTTAG</sequence>
<proteinExistence type="predicted"/>
<evidence type="ECO:0000313" key="2">
    <source>
        <dbReference type="EMBL" id="CCG44101.1"/>
    </source>
</evidence>
<dbReference type="Proteomes" id="UP000007397">
    <property type="component" value="Chromosome"/>
</dbReference>
<dbReference type="GO" id="GO:0042910">
    <property type="term" value="F:xenobiotic transmembrane transporter activity"/>
    <property type="evidence" value="ECO:0007669"/>
    <property type="project" value="TreeGrafter"/>
</dbReference>
<evidence type="ECO:0000256" key="1">
    <source>
        <dbReference type="SAM" id="Phobius"/>
    </source>
</evidence>
<dbReference type="HOGENOM" id="CLU_2716804_0_0_9"/>
<keyword evidence="1" id="KW-0812">Transmembrane</keyword>
<dbReference type="eggNOG" id="COG0841">
    <property type="taxonomic scope" value="Bacteria"/>
</dbReference>
<dbReference type="PANTHER" id="PTHR32063:SF0">
    <property type="entry name" value="SWARMING MOTILITY PROTEIN SWRC"/>
    <property type="match status" value="1"/>
</dbReference>
<keyword evidence="3" id="KW-1185">Reference proteome</keyword>
<organism evidence="2 3">
    <name type="scientific">Halobacillus halophilus (strain ATCC 35676 / DSM 2266 / JCM 20832 / KCTC 3685 / LMG 17431 / NBRC 102448 / NCIMB 2269)</name>
    <name type="common">Sporosarcina halophila</name>
    <dbReference type="NCBI Taxonomy" id="866895"/>
    <lineage>
        <taxon>Bacteria</taxon>
        <taxon>Bacillati</taxon>
        <taxon>Bacillota</taxon>
        <taxon>Bacilli</taxon>
        <taxon>Bacillales</taxon>
        <taxon>Bacillaceae</taxon>
        <taxon>Halobacillus</taxon>
    </lineage>
</organism>
<protein>
    <submittedName>
        <fullName evidence="2">Uncharacterized protein</fullName>
    </submittedName>
</protein>
<evidence type="ECO:0000313" key="3">
    <source>
        <dbReference type="Proteomes" id="UP000007397"/>
    </source>
</evidence>
<dbReference type="Pfam" id="PF00873">
    <property type="entry name" value="ACR_tran"/>
    <property type="match status" value="1"/>
</dbReference>
<accession>I0JIY3</accession>
<keyword evidence="1" id="KW-1133">Transmembrane helix</keyword>
<dbReference type="EMBL" id="HE717023">
    <property type="protein sequence ID" value="CCG44101.1"/>
    <property type="molecule type" value="Genomic_DNA"/>
</dbReference>